<accession>A0A3N4KCB8</accession>
<protein>
    <submittedName>
        <fullName evidence="2">Uncharacterized protein</fullName>
    </submittedName>
</protein>
<proteinExistence type="predicted"/>
<name>A0A3N4KCB8_9PEZI</name>
<keyword evidence="3" id="KW-1185">Reference proteome</keyword>
<dbReference type="AlphaFoldDB" id="A0A3N4KCB8"/>
<dbReference type="Proteomes" id="UP000276215">
    <property type="component" value="Unassembled WGS sequence"/>
</dbReference>
<feature type="region of interest" description="Disordered" evidence="1">
    <location>
        <begin position="1"/>
        <end position="67"/>
    </location>
</feature>
<sequence>MRETKTKGEWGVSDGSWEKLGETMGVGMRDGWNGGKAQRNSLGRGGRRGEDVKFSLGGSSGSGTKSKEEKSWCLSVAGATGRTPVLAIGSCLKGCLAHRDLILKSGIYDFKIACETPKSRRA</sequence>
<organism evidence="2 3">
    <name type="scientific">Choiromyces venosus 120613-1</name>
    <dbReference type="NCBI Taxonomy" id="1336337"/>
    <lineage>
        <taxon>Eukaryota</taxon>
        <taxon>Fungi</taxon>
        <taxon>Dikarya</taxon>
        <taxon>Ascomycota</taxon>
        <taxon>Pezizomycotina</taxon>
        <taxon>Pezizomycetes</taxon>
        <taxon>Pezizales</taxon>
        <taxon>Tuberaceae</taxon>
        <taxon>Choiromyces</taxon>
    </lineage>
</organism>
<dbReference type="EMBL" id="ML120362">
    <property type="protein sequence ID" value="RPB03595.1"/>
    <property type="molecule type" value="Genomic_DNA"/>
</dbReference>
<gene>
    <name evidence="2" type="ORF">L873DRAFT_177752</name>
</gene>
<evidence type="ECO:0000313" key="2">
    <source>
        <dbReference type="EMBL" id="RPB03595.1"/>
    </source>
</evidence>
<evidence type="ECO:0000256" key="1">
    <source>
        <dbReference type="SAM" id="MobiDB-lite"/>
    </source>
</evidence>
<evidence type="ECO:0000313" key="3">
    <source>
        <dbReference type="Proteomes" id="UP000276215"/>
    </source>
</evidence>
<reference evidence="2 3" key="1">
    <citation type="journal article" date="2018" name="Nat. Ecol. Evol.">
        <title>Pezizomycetes genomes reveal the molecular basis of ectomycorrhizal truffle lifestyle.</title>
        <authorList>
            <person name="Murat C."/>
            <person name="Payen T."/>
            <person name="Noel B."/>
            <person name="Kuo A."/>
            <person name="Morin E."/>
            <person name="Chen J."/>
            <person name="Kohler A."/>
            <person name="Krizsan K."/>
            <person name="Balestrini R."/>
            <person name="Da Silva C."/>
            <person name="Montanini B."/>
            <person name="Hainaut M."/>
            <person name="Levati E."/>
            <person name="Barry K.W."/>
            <person name="Belfiori B."/>
            <person name="Cichocki N."/>
            <person name="Clum A."/>
            <person name="Dockter R.B."/>
            <person name="Fauchery L."/>
            <person name="Guy J."/>
            <person name="Iotti M."/>
            <person name="Le Tacon F."/>
            <person name="Lindquist E.A."/>
            <person name="Lipzen A."/>
            <person name="Malagnac F."/>
            <person name="Mello A."/>
            <person name="Molinier V."/>
            <person name="Miyauchi S."/>
            <person name="Poulain J."/>
            <person name="Riccioni C."/>
            <person name="Rubini A."/>
            <person name="Sitrit Y."/>
            <person name="Splivallo R."/>
            <person name="Traeger S."/>
            <person name="Wang M."/>
            <person name="Zifcakova L."/>
            <person name="Wipf D."/>
            <person name="Zambonelli A."/>
            <person name="Paolocci F."/>
            <person name="Nowrousian M."/>
            <person name="Ottonello S."/>
            <person name="Baldrian P."/>
            <person name="Spatafora J.W."/>
            <person name="Henrissat B."/>
            <person name="Nagy L.G."/>
            <person name="Aury J.M."/>
            <person name="Wincker P."/>
            <person name="Grigoriev I.V."/>
            <person name="Bonfante P."/>
            <person name="Martin F.M."/>
        </authorList>
    </citation>
    <scope>NUCLEOTIDE SEQUENCE [LARGE SCALE GENOMIC DNA]</scope>
    <source>
        <strain evidence="2 3">120613-1</strain>
    </source>
</reference>